<proteinExistence type="predicted"/>
<organism evidence="2 3">
    <name type="scientific">[Lactobacillus] rogosae</name>
    <dbReference type="NCBI Taxonomy" id="706562"/>
    <lineage>
        <taxon>Bacteria</taxon>
        <taxon>Bacillati</taxon>
        <taxon>Bacillota</taxon>
        <taxon>Clostridia</taxon>
        <taxon>Lachnospirales</taxon>
        <taxon>Lachnospiraceae</taxon>
        <taxon>Lachnospira</taxon>
    </lineage>
</organism>
<evidence type="ECO:0000256" key="1">
    <source>
        <dbReference type="ARBA" id="ARBA00023121"/>
    </source>
</evidence>
<sequence>MFKLISDTSCDWIKEYAEEHNVTLVPLYTTFDGQTYYKEQFEISYDEFYRKMTDENAFPKSSLPSIQDYVDAFMPSVEAGVPIICCCITTYFSGSYNSACTARDMIIEDYPDAKITVINSLQNSASMSLFVYEAMCMRDAGYSYEDTVKKLEAMRPFGRIIFTTESLDYLTKGGRLVKTATMITSKLNLRPIIIMKGGEIGVGGFFRTRKKAKAKVIELLCKHFQESGLNINDYDITVGYCTNPEEASEYRKEVEEAISTKLLESGVEFKTRIGVVTSCHTGPTALGVALMPKFDRFEA</sequence>
<dbReference type="RefSeq" id="WP_055306178.1">
    <property type="nucleotide sequence ID" value="NZ_DAWCMB010000353.1"/>
</dbReference>
<gene>
    <name evidence="2" type="ORF">WMO14_03950</name>
</gene>
<dbReference type="PANTHER" id="PTHR33434">
    <property type="entry name" value="DEGV DOMAIN-CONTAINING PROTEIN DR_1986-RELATED"/>
    <property type="match status" value="1"/>
</dbReference>
<keyword evidence="3" id="KW-1185">Reference proteome</keyword>
<dbReference type="Gene3D" id="3.40.50.10170">
    <property type="match status" value="1"/>
</dbReference>
<dbReference type="NCBIfam" id="TIGR00762">
    <property type="entry name" value="DegV"/>
    <property type="match status" value="1"/>
</dbReference>
<dbReference type="Gene3D" id="3.30.1180.10">
    <property type="match status" value="1"/>
</dbReference>
<name>A0ABV1BW03_9FIRM</name>
<dbReference type="InterPro" id="IPR003797">
    <property type="entry name" value="DegV"/>
</dbReference>
<dbReference type="PROSITE" id="PS51482">
    <property type="entry name" value="DEGV"/>
    <property type="match status" value="1"/>
</dbReference>
<evidence type="ECO:0000313" key="2">
    <source>
        <dbReference type="EMBL" id="MEQ2379039.1"/>
    </source>
</evidence>
<dbReference type="SUPFAM" id="SSF82549">
    <property type="entry name" value="DAK1/DegV-like"/>
    <property type="match status" value="1"/>
</dbReference>
<reference evidence="2 3" key="1">
    <citation type="submission" date="2024-03" db="EMBL/GenBank/DDBJ databases">
        <title>Human intestinal bacterial collection.</title>
        <authorList>
            <person name="Pauvert C."/>
            <person name="Hitch T.C.A."/>
            <person name="Clavel T."/>
        </authorList>
    </citation>
    <scope>NUCLEOTIDE SEQUENCE [LARGE SCALE GENOMIC DNA]</scope>
    <source>
        <strain evidence="2 3">CLA-AA-H255</strain>
    </source>
</reference>
<dbReference type="Proteomes" id="UP001442364">
    <property type="component" value="Unassembled WGS sequence"/>
</dbReference>
<dbReference type="Pfam" id="PF02645">
    <property type="entry name" value="DegV"/>
    <property type="match status" value="1"/>
</dbReference>
<accession>A0ABV1BW03</accession>
<comment type="caution">
    <text evidence="2">The sequence shown here is derived from an EMBL/GenBank/DDBJ whole genome shotgun (WGS) entry which is preliminary data.</text>
</comment>
<dbReference type="PANTHER" id="PTHR33434:SF2">
    <property type="entry name" value="FATTY ACID-BINDING PROTEIN TM_1468"/>
    <property type="match status" value="1"/>
</dbReference>
<evidence type="ECO:0000313" key="3">
    <source>
        <dbReference type="Proteomes" id="UP001442364"/>
    </source>
</evidence>
<dbReference type="InterPro" id="IPR050270">
    <property type="entry name" value="DegV_domain_contain"/>
</dbReference>
<dbReference type="EMBL" id="JBBMER010000002">
    <property type="protein sequence ID" value="MEQ2379039.1"/>
    <property type="molecule type" value="Genomic_DNA"/>
</dbReference>
<dbReference type="InterPro" id="IPR043168">
    <property type="entry name" value="DegV_C"/>
</dbReference>
<protein>
    <submittedName>
        <fullName evidence="2">DegV family protein</fullName>
    </submittedName>
</protein>
<keyword evidence="1" id="KW-0446">Lipid-binding</keyword>